<dbReference type="PANTHER" id="PTHR32467:SF218">
    <property type="entry name" value="AP2-LIKE ETHYLENE-RESPONSIVE TRANSCRIPTION FACTOR PLT2"/>
    <property type="match status" value="1"/>
</dbReference>
<dbReference type="HOGENOM" id="CLU_2089234_0_0_1"/>
<feature type="domain" description="AP2/ERF" evidence="6">
    <location>
        <begin position="33"/>
        <end position="91"/>
    </location>
</feature>
<dbReference type="InterPro" id="IPR036955">
    <property type="entry name" value="AP2/ERF_dom_sf"/>
</dbReference>
<accession>F6GX10</accession>
<dbReference type="AlphaFoldDB" id="F6GX10"/>
<dbReference type="GO" id="GO:0003700">
    <property type="term" value="F:DNA-binding transcription factor activity"/>
    <property type="evidence" value="ECO:0007669"/>
    <property type="project" value="InterPro"/>
</dbReference>
<evidence type="ECO:0000313" key="7">
    <source>
        <dbReference type="EMBL" id="CCB44496.1"/>
    </source>
</evidence>
<organism evidence="7 8">
    <name type="scientific">Vitis vinifera</name>
    <name type="common">Grape</name>
    <dbReference type="NCBI Taxonomy" id="29760"/>
    <lineage>
        <taxon>Eukaryota</taxon>
        <taxon>Viridiplantae</taxon>
        <taxon>Streptophyta</taxon>
        <taxon>Embryophyta</taxon>
        <taxon>Tracheophyta</taxon>
        <taxon>Spermatophyta</taxon>
        <taxon>Magnoliopsida</taxon>
        <taxon>eudicotyledons</taxon>
        <taxon>Gunneridae</taxon>
        <taxon>Pentapetalae</taxon>
        <taxon>rosids</taxon>
        <taxon>Vitales</taxon>
        <taxon>Vitaceae</taxon>
        <taxon>Viteae</taxon>
        <taxon>Vitis</taxon>
    </lineage>
</organism>
<sequence>MRLIYGTTVAEEDKLEREGKEWKSSGFSRGVSIYRGVIRHHQHGRWQARIGRVAGNKDLDLGTFSTQEEAAEVYDIAAIKFQHLNAVTNFDMSRYDVNSILESSTLPIFSCEVVQRC</sequence>
<dbReference type="SMART" id="SM00380">
    <property type="entry name" value="AP2"/>
    <property type="match status" value="1"/>
</dbReference>
<evidence type="ECO:0000256" key="2">
    <source>
        <dbReference type="ARBA" id="ARBA00023015"/>
    </source>
</evidence>
<dbReference type="CDD" id="cd00018">
    <property type="entry name" value="AP2"/>
    <property type="match status" value="1"/>
</dbReference>
<dbReference type="Gene3D" id="3.30.730.10">
    <property type="entry name" value="AP2/ERF domain"/>
    <property type="match status" value="1"/>
</dbReference>
<comment type="subcellular location">
    <subcellularLocation>
        <location evidence="1">Nucleus</location>
    </subcellularLocation>
</comment>
<dbReference type="SUPFAM" id="SSF54171">
    <property type="entry name" value="DNA-binding domain"/>
    <property type="match status" value="1"/>
</dbReference>
<evidence type="ECO:0000256" key="4">
    <source>
        <dbReference type="ARBA" id="ARBA00023163"/>
    </source>
</evidence>
<keyword evidence="4" id="KW-0804">Transcription</keyword>
<dbReference type="PaxDb" id="29760-VIT_04s0023g00970.t01"/>
<name>F6GX10_VITVI</name>
<evidence type="ECO:0000259" key="6">
    <source>
        <dbReference type="PROSITE" id="PS51032"/>
    </source>
</evidence>
<dbReference type="PROSITE" id="PS51032">
    <property type="entry name" value="AP2_ERF"/>
    <property type="match status" value="1"/>
</dbReference>
<dbReference type="InterPro" id="IPR016177">
    <property type="entry name" value="DNA-bd_dom_sf"/>
</dbReference>
<dbReference type="EMBL" id="FN594959">
    <property type="protein sequence ID" value="CCB44496.1"/>
    <property type="molecule type" value="Genomic_DNA"/>
</dbReference>
<dbReference type="InterPro" id="IPR001471">
    <property type="entry name" value="AP2/ERF_dom"/>
</dbReference>
<evidence type="ECO:0000256" key="1">
    <source>
        <dbReference type="ARBA" id="ARBA00004123"/>
    </source>
</evidence>
<keyword evidence="8" id="KW-1185">Reference proteome</keyword>
<dbReference type="GO" id="GO:0005634">
    <property type="term" value="C:nucleus"/>
    <property type="evidence" value="ECO:0007669"/>
    <property type="project" value="UniProtKB-SubCell"/>
</dbReference>
<evidence type="ECO:0000256" key="3">
    <source>
        <dbReference type="ARBA" id="ARBA00023125"/>
    </source>
</evidence>
<keyword evidence="5" id="KW-0539">Nucleus</keyword>
<evidence type="ECO:0000313" key="8">
    <source>
        <dbReference type="Proteomes" id="UP000009183"/>
    </source>
</evidence>
<gene>
    <name evidence="7" type="ordered locus">VIT_04s0023g00970</name>
</gene>
<keyword evidence="2" id="KW-0805">Transcription regulation</keyword>
<evidence type="ECO:0000256" key="5">
    <source>
        <dbReference type="ARBA" id="ARBA00023242"/>
    </source>
</evidence>
<proteinExistence type="predicted"/>
<dbReference type="ExpressionAtlas" id="F6GX10">
    <property type="expression patterns" value="baseline"/>
</dbReference>
<dbReference type="PANTHER" id="PTHR32467">
    <property type="entry name" value="AP2-LIKE ETHYLENE-RESPONSIVE TRANSCRIPTION FACTOR"/>
    <property type="match status" value="1"/>
</dbReference>
<keyword evidence="3" id="KW-0238">DNA-binding</keyword>
<dbReference type="GO" id="GO:0003677">
    <property type="term" value="F:DNA binding"/>
    <property type="evidence" value="ECO:0007669"/>
    <property type="project" value="UniProtKB-KW"/>
</dbReference>
<dbReference type="InParanoid" id="F6GX10"/>
<dbReference type="Proteomes" id="UP000009183">
    <property type="component" value="Chromosome 4"/>
</dbReference>
<protein>
    <recommendedName>
        <fullName evidence="6">AP2/ERF domain-containing protein</fullName>
    </recommendedName>
</protein>
<reference evidence="8" key="1">
    <citation type="journal article" date="2007" name="Nature">
        <title>The grapevine genome sequence suggests ancestral hexaploidization in major angiosperm phyla.</title>
        <authorList>
            <consortium name="The French-Italian Public Consortium for Grapevine Genome Characterization."/>
            <person name="Jaillon O."/>
            <person name="Aury J.-M."/>
            <person name="Noel B."/>
            <person name="Policriti A."/>
            <person name="Clepet C."/>
            <person name="Casagrande A."/>
            <person name="Choisne N."/>
            <person name="Aubourg S."/>
            <person name="Vitulo N."/>
            <person name="Jubin C."/>
            <person name="Vezzi A."/>
            <person name="Legeai F."/>
            <person name="Hugueney P."/>
            <person name="Dasilva C."/>
            <person name="Horner D."/>
            <person name="Mica E."/>
            <person name="Jublot D."/>
            <person name="Poulain J."/>
            <person name="Bruyere C."/>
            <person name="Billault A."/>
            <person name="Segurens B."/>
            <person name="Gouyvenoux M."/>
            <person name="Ugarte E."/>
            <person name="Cattonaro F."/>
            <person name="Anthouard V."/>
            <person name="Vico V."/>
            <person name="Del Fabbro C."/>
            <person name="Alaux M."/>
            <person name="Di Gaspero G."/>
            <person name="Dumas V."/>
            <person name="Felice N."/>
            <person name="Paillard S."/>
            <person name="Juman I."/>
            <person name="Moroldo M."/>
            <person name="Scalabrin S."/>
            <person name="Canaguier A."/>
            <person name="Le Clainche I."/>
            <person name="Malacrida G."/>
            <person name="Durand E."/>
            <person name="Pesole G."/>
            <person name="Laucou V."/>
            <person name="Chatelet P."/>
            <person name="Merdinoglu D."/>
            <person name="Delledonne M."/>
            <person name="Pezzotti M."/>
            <person name="Lecharny A."/>
            <person name="Scarpelli C."/>
            <person name="Artiguenave F."/>
            <person name="Pe M.E."/>
            <person name="Valle G."/>
            <person name="Morgante M."/>
            <person name="Caboche M."/>
            <person name="Adam-Blondon A.-F."/>
            <person name="Weissenbach J."/>
            <person name="Quetier F."/>
            <person name="Wincker P."/>
        </authorList>
    </citation>
    <scope>NUCLEOTIDE SEQUENCE [LARGE SCALE GENOMIC DNA]</scope>
    <source>
        <strain evidence="8">cv. Pinot noir / PN40024</strain>
    </source>
</reference>
<dbReference type="eggNOG" id="ENOG502QSTN">
    <property type="taxonomic scope" value="Eukaryota"/>
</dbReference>